<gene>
    <name evidence="1" type="ORF">L490_3746</name>
</gene>
<dbReference type="EMBL" id="JGWH01000032">
    <property type="protein sequence ID" value="KCV37427.1"/>
    <property type="molecule type" value="Genomic_DNA"/>
</dbReference>
<protein>
    <submittedName>
        <fullName evidence="1">Sarcosine oxidase, gamma subunit family protein</fullName>
    </submittedName>
</protein>
<dbReference type="InterPro" id="IPR027266">
    <property type="entry name" value="TrmE/GcvT-like"/>
</dbReference>
<evidence type="ECO:0000313" key="2">
    <source>
        <dbReference type="Proteomes" id="UP000025756"/>
    </source>
</evidence>
<dbReference type="Proteomes" id="UP000025756">
    <property type="component" value="Unassembled WGS sequence"/>
</dbReference>
<comment type="caution">
    <text evidence="1">The sequence shown here is derived from an EMBL/GenBank/DDBJ whole genome shotgun (WGS) entry which is preliminary data.</text>
</comment>
<dbReference type="Gene3D" id="3.30.70.1520">
    <property type="entry name" value="Heterotetrameric sarcosine oxidase"/>
    <property type="match status" value="1"/>
</dbReference>
<reference evidence="1 2" key="1">
    <citation type="submission" date="2014-03" db="EMBL/GenBank/DDBJ databases">
        <title>Genome sequence of Bordetella bronchiseptica.</title>
        <authorList>
            <person name="Harvill E."/>
            <person name="Goodfield L.L."/>
            <person name="Ivanov Y.V."/>
            <person name="Meyer J.A."/>
            <person name="Muse S.J."/>
            <person name="Jacobs N."/>
            <person name="Bendor L."/>
            <person name="Smallridge W.E."/>
            <person name="Brinkac L.M."/>
            <person name="Sanka R."/>
            <person name="Kim M."/>
            <person name="Losada L."/>
        </authorList>
    </citation>
    <scope>NUCLEOTIDE SEQUENCE [LARGE SCALE GENOMIC DNA]</scope>
    <source>
        <strain evidence="1 2">00-P-2796</strain>
    </source>
</reference>
<organism evidence="1 2">
    <name type="scientific">Bordetella bronchiseptica 00-P-2796</name>
    <dbReference type="NCBI Taxonomy" id="1331199"/>
    <lineage>
        <taxon>Bacteria</taxon>
        <taxon>Pseudomonadati</taxon>
        <taxon>Pseudomonadota</taxon>
        <taxon>Betaproteobacteria</taxon>
        <taxon>Burkholderiales</taxon>
        <taxon>Alcaligenaceae</taxon>
        <taxon>Bordetella</taxon>
    </lineage>
</organism>
<dbReference type="Gene3D" id="3.30.1360.120">
    <property type="entry name" value="Probable tRNA modification gtpase trme, domain 1"/>
    <property type="match status" value="1"/>
</dbReference>
<evidence type="ECO:0000313" key="1">
    <source>
        <dbReference type="EMBL" id="KCV37427.1"/>
    </source>
</evidence>
<proteinExistence type="predicted"/>
<keyword evidence="2" id="KW-1185">Reference proteome</keyword>
<dbReference type="GeneID" id="56477564"/>
<accession>A0ABR4RJ99</accession>
<name>A0ABR4RJ99_BORBO</name>
<dbReference type="RefSeq" id="WP_015039209.1">
    <property type="nucleotide sequence ID" value="NZ_JGWH01000032.1"/>
</dbReference>
<sequence length="204" mass="21005">MDNSHTHFGPASAIPQVTSPAAIKLGAQGLVLTEMAVASIQLSGFGSGSALAAWMASALKVAPQPNTFVSVAEGRVDIAAIAPATWLMSGVAADLDSIVASARVELEEVAAITELSDGRNVFLQLEGEPAATVLSKYIDIDFEGGALAPGRCASTGIHDTAVLVICRRPDLFQIVVHRSLAPSLAETLVDGAAEFGVNVERLGE</sequence>
<dbReference type="SUPFAM" id="SSF103025">
    <property type="entry name" value="Folate-binding domain"/>
    <property type="match status" value="1"/>
</dbReference>